<evidence type="ECO:0008006" key="3">
    <source>
        <dbReference type="Google" id="ProtNLM"/>
    </source>
</evidence>
<dbReference type="PANTHER" id="PTHR13308:SF40">
    <property type="entry name" value="NEDD4-BINDING PROTEIN 2-LIKE 1"/>
    <property type="match status" value="1"/>
</dbReference>
<name>U3A2K0_VIBPR</name>
<dbReference type="AlphaFoldDB" id="U3A2K0"/>
<dbReference type="Proteomes" id="UP000016570">
    <property type="component" value="Unassembled WGS sequence"/>
</dbReference>
<organism evidence="1 2">
    <name type="scientific">Vibrio proteolyticus NBRC 13287</name>
    <dbReference type="NCBI Taxonomy" id="1219065"/>
    <lineage>
        <taxon>Bacteria</taxon>
        <taxon>Pseudomonadati</taxon>
        <taxon>Pseudomonadota</taxon>
        <taxon>Gammaproteobacteria</taxon>
        <taxon>Vibrionales</taxon>
        <taxon>Vibrionaceae</taxon>
        <taxon>Vibrio</taxon>
    </lineage>
</organism>
<protein>
    <recommendedName>
        <fullName evidence="3">ATP-binding protein</fullName>
    </recommendedName>
</protein>
<dbReference type="Gene3D" id="3.40.50.300">
    <property type="entry name" value="P-loop containing nucleotide triphosphate hydrolases"/>
    <property type="match status" value="1"/>
</dbReference>
<dbReference type="PANTHER" id="PTHR13308">
    <property type="entry name" value="NEDD4-BINDING PROTEIN 2-LIKE 1"/>
    <property type="match status" value="1"/>
</dbReference>
<proteinExistence type="predicted"/>
<reference evidence="1 2" key="1">
    <citation type="submission" date="2013-09" db="EMBL/GenBank/DDBJ databases">
        <title>Whole genome shotgun sequence of Vibrio proteolyticus NBRC 13287.</title>
        <authorList>
            <person name="Isaki S."/>
            <person name="Hosoyama A."/>
            <person name="Numata M."/>
            <person name="Hashimoto M."/>
            <person name="Hosoyama Y."/>
            <person name="Tsuchikane K."/>
            <person name="Noguchi M."/>
            <person name="Hirakata S."/>
            <person name="Ichikawa N."/>
            <person name="Ohji S."/>
            <person name="Yamazoe A."/>
            <person name="Fujita N."/>
        </authorList>
    </citation>
    <scope>NUCLEOTIDE SEQUENCE [LARGE SCALE GENOMIC DNA]</scope>
    <source>
        <strain evidence="1 2">NBRC 13287</strain>
    </source>
</reference>
<evidence type="ECO:0000313" key="1">
    <source>
        <dbReference type="EMBL" id="GAD67577.1"/>
    </source>
</evidence>
<dbReference type="InterPro" id="IPR027417">
    <property type="entry name" value="P-loop_NTPase"/>
</dbReference>
<dbReference type="SUPFAM" id="SSF52540">
    <property type="entry name" value="P-loop containing nucleoside triphosphate hydrolases"/>
    <property type="match status" value="1"/>
</dbReference>
<accession>U3A2K0</accession>
<dbReference type="Pfam" id="PF13671">
    <property type="entry name" value="AAA_33"/>
    <property type="match status" value="1"/>
</dbReference>
<keyword evidence="2" id="KW-1185">Reference proteome</keyword>
<dbReference type="STRING" id="1219065.VPR01S_08_01600"/>
<dbReference type="RefSeq" id="WP_021705548.1">
    <property type="nucleotide sequence ID" value="NZ_BATJ01000008.1"/>
</dbReference>
<gene>
    <name evidence="1" type="ORF">VPR01S_08_01600</name>
</gene>
<sequence length="130" mass="15149">MAPTLTLIRGLPGSGKSTLAKTMNAHHFEADMYFLNDEGEYHYDADHIARAHHWCQAQTKRCLAAGQDVVVANTFIRRWEMRVYQKMAQVYGARLEVIECDGEYQNIHGVDEHTIKEMRKRWQAWQSDPR</sequence>
<dbReference type="EMBL" id="BATJ01000008">
    <property type="protein sequence ID" value="GAD67577.1"/>
    <property type="molecule type" value="Genomic_DNA"/>
</dbReference>
<comment type="caution">
    <text evidence="1">The sequence shown here is derived from an EMBL/GenBank/DDBJ whole genome shotgun (WGS) entry which is preliminary data.</text>
</comment>
<dbReference type="eggNOG" id="COG0645">
    <property type="taxonomic scope" value="Bacteria"/>
</dbReference>
<dbReference type="InterPro" id="IPR026302">
    <property type="entry name" value="NEDD4-bd_p2"/>
</dbReference>
<evidence type="ECO:0000313" key="2">
    <source>
        <dbReference type="Proteomes" id="UP000016570"/>
    </source>
</evidence>